<dbReference type="Proteomes" id="UP001209878">
    <property type="component" value="Unassembled WGS sequence"/>
</dbReference>
<dbReference type="Gene3D" id="2.60.40.790">
    <property type="match status" value="1"/>
</dbReference>
<evidence type="ECO:0000256" key="2">
    <source>
        <dbReference type="ARBA" id="ARBA00022723"/>
    </source>
</evidence>
<dbReference type="GO" id="GO:0005737">
    <property type="term" value="C:cytoplasm"/>
    <property type="evidence" value="ECO:0007669"/>
    <property type="project" value="TreeGrafter"/>
</dbReference>
<dbReference type="Pfam" id="PF00011">
    <property type="entry name" value="HSP20"/>
    <property type="match status" value="1"/>
</dbReference>
<accession>A0AAD9ULJ9</accession>
<dbReference type="InterPro" id="IPR003090">
    <property type="entry name" value="Alpha-crystallin_N"/>
</dbReference>
<dbReference type="PANTHER" id="PTHR45640:SF27">
    <property type="entry name" value="HEAT SHOCK PROTEIN BETA-2"/>
    <property type="match status" value="1"/>
</dbReference>
<dbReference type="CDD" id="cd06526">
    <property type="entry name" value="metazoan_ACD"/>
    <property type="match status" value="1"/>
</dbReference>
<dbReference type="AlphaFoldDB" id="A0AAD9ULJ9"/>
<name>A0AAD9ULJ9_RIDPI</name>
<reference evidence="9" key="1">
    <citation type="journal article" date="2023" name="Mol. Biol. Evol.">
        <title>Third-Generation Sequencing Reveals the Adaptive Role of the Epigenome in Three Deep-Sea Polychaetes.</title>
        <authorList>
            <person name="Perez M."/>
            <person name="Aroh O."/>
            <person name="Sun Y."/>
            <person name="Lan Y."/>
            <person name="Juniper S.K."/>
            <person name="Young C.R."/>
            <person name="Angers B."/>
            <person name="Qian P.Y."/>
        </authorList>
    </citation>
    <scope>NUCLEOTIDE SEQUENCE</scope>
    <source>
        <strain evidence="9">R07B-5</strain>
    </source>
</reference>
<comment type="similarity">
    <text evidence="4 6 7">Belongs to the small heat shock protein (HSP20) family.</text>
</comment>
<feature type="domain" description="SHSP" evidence="8">
    <location>
        <begin position="63"/>
        <end position="172"/>
    </location>
</feature>
<dbReference type="InterPro" id="IPR055269">
    <property type="entry name" value="Alpha-crystallin/HSP_16"/>
</dbReference>
<evidence type="ECO:0000256" key="7">
    <source>
        <dbReference type="RuleBase" id="RU003616"/>
    </source>
</evidence>
<dbReference type="InterPro" id="IPR008978">
    <property type="entry name" value="HSP20-like_chaperone"/>
</dbReference>
<dbReference type="GO" id="GO:0005634">
    <property type="term" value="C:nucleus"/>
    <property type="evidence" value="ECO:0007669"/>
    <property type="project" value="TreeGrafter"/>
</dbReference>
<comment type="caution">
    <text evidence="9">The sequence shown here is derived from an EMBL/GenBank/DDBJ whole genome shotgun (WGS) entry which is preliminary data.</text>
</comment>
<dbReference type="InterPro" id="IPR002068">
    <property type="entry name" value="A-crystallin/Hsp20_dom"/>
</dbReference>
<dbReference type="PRINTS" id="PR00299">
    <property type="entry name" value="ACRYSTALLIN"/>
</dbReference>
<sequence>MSRYVTPFENTRRRSFWDLGDPWGVDFPAPLRLFEQKFGVGLDDEDLFPPTPFRGWYTRPRRRSTLPQETGLSEVCNDNKEFKVNLDVTHFKPEEISVKVVGNQVTIEGKHEEREDDHGLIQRYFKRTYILPKDVDCASVKSSLSADGVLAVAANKKAIAAPEEREIPIEMNGGGDAEQ</sequence>
<feature type="binding site" evidence="5">
    <location>
        <position position="118"/>
    </location>
    <ligand>
        <name>Zn(2+)</name>
        <dbReference type="ChEBI" id="CHEBI:29105"/>
        <label>1</label>
    </ligand>
</feature>
<evidence type="ECO:0000313" key="9">
    <source>
        <dbReference type="EMBL" id="KAK2193973.1"/>
    </source>
</evidence>
<evidence type="ECO:0000256" key="5">
    <source>
        <dbReference type="PIRSR" id="PIRSR036514-1"/>
    </source>
</evidence>
<evidence type="ECO:0000256" key="3">
    <source>
        <dbReference type="ARBA" id="ARBA00022833"/>
    </source>
</evidence>
<dbReference type="InterPro" id="IPR001436">
    <property type="entry name" value="Alpha-crystallin/sHSP_animal"/>
</dbReference>
<dbReference type="GO" id="GO:0051082">
    <property type="term" value="F:unfolded protein binding"/>
    <property type="evidence" value="ECO:0007669"/>
    <property type="project" value="TreeGrafter"/>
</dbReference>
<evidence type="ECO:0000259" key="8">
    <source>
        <dbReference type="PROSITE" id="PS01031"/>
    </source>
</evidence>
<dbReference type="PROSITE" id="PS01031">
    <property type="entry name" value="SHSP"/>
    <property type="match status" value="1"/>
</dbReference>
<dbReference type="GO" id="GO:0009408">
    <property type="term" value="P:response to heat"/>
    <property type="evidence" value="ECO:0007669"/>
    <property type="project" value="TreeGrafter"/>
</dbReference>
<dbReference type="SUPFAM" id="SSF49764">
    <property type="entry name" value="HSP20-like chaperones"/>
    <property type="match status" value="1"/>
</dbReference>
<dbReference type="PIRSF" id="PIRSF036514">
    <property type="entry name" value="Sm_HSP_B1"/>
    <property type="match status" value="1"/>
</dbReference>
<keyword evidence="10" id="KW-1185">Reference proteome</keyword>
<keyword evidence="3 5" id="KW-0862">Zinc</keyword>
<feature type="binding site" evidence="5">
    <location>
        <position position="111"/>
    </location>
    <ligand>
        <name>Zn(2+)</name>
        <dbReference type="ChEBI" id="CHEBI:29105"/>
        <label>1</label>
    </ligand>
</feature>
<evidence type="ECO:0000256" key="4">
    <source>
        <dbReference type="PIRNR" id="PIRNR036514"/>
    </source>
</evidence>
<keyword evidence="2 5" id="KW-0479">Metal-binding</keyword>
<gene>
    <name evidence="9" type="ORF">NP493_4g11040</name>
</gene>
<evidence type="ECO:0000256" key="6">
    <source>
        <dbReference type="PROSITE-ProRule" id="PRU00285"/>
    </source>
</evidence>
<dbReference type="GO" id="GO:0043066">
    <property type="term" value="P:negative regulation of apoptotic process"/>
    <property type="evidence" value="ECO:0007669"/>
    <property type="project" value="TreeGrafter"/>
</dbReference>
<proteinExistence type="inferred from homology"/>
<dbReference type="GO" id="GO:0005212">
    <property type="term" value="F:structural constituent of eye lens"/>
    <property type="evidence" value="ECO:0007669"/>
    <property type="project" value="UniProtKB-KW"/>
</dbReference>
<dbReference type="GO" id="GO:0046872">
    <property type="term" value="F:metal ion binding"/>
    <property type="evidence" value="ECO:0007669"/>
    <property type="project" value="UniProtKB-KW"/>
</dbReference>
<protein>
    <recommendedName>
        <fullName evidence="8">SHSP domain-containing protein</fullName>
    </recommendedName>
</protein>
<evidence type="ECO:0000256" key="1">
    <source>
        <dbReference type="ARBA" id="ARBA00022613"/>
    </source>
</evidence>
<dbReference type="PANTHER" id="PTHR45640">
    <property type="entry name" value="HEAT SHOCK PROTEIN HSP-12.2-RELATED"/>
    <property type="match status" value="1"/>
</dbReference>
<keyword evidence="1" id="KW-0273">Eye lens protein</keyword>
<dbReference type="Pfam" id="PF00525">
    <property type="entry name" value="Crystallin"/>
    <property type="match status" value="1"/>
</dbReference>
<dbReference type="EMBL" id="JAODUO010000004">
    <property type="protein sequence ID" value="KAK2193973.1"/>
    <property type="molecule type" value="Genomic_DNA"/>
</dbReference>
<evidence type="ECO:0000313" key="10">
    <source>
        <dbReference type="Proteomes" id="UP001209878"/>
    </source>
</evidence>
<dbReference type="GO" id="GO:0042026">
    <property type="term" value="P:protein refolding"/>
    <property type="evidence" value="ECO:0007669"/>
    <property type="project" value="TreeGrafter"/>
</dbReference>
<organism evidence="9 10">
    <name type="scientific">Ridgeia piscesae</name>
    <name type="common">Tubeworm</name>
    <dbReference type="NCBI Taxonomy" id="27915"/>
    <lineage>
        <taxon>Eukaryota</taxon>
        <taxon>Metazoa</taxon>
        <taxon>Spiralia</taxon>
        <taxon>Lophotrochozoa</taxon>
        <taxon>Annelida</taxon>
        <taxon>Polychaeta</taxon>
        <taxon>Sedentaria</taxon>
        <taxon>Canalipalpata</taxon>
        <taxon>Sabellida</taxon>
        <taxon>Siboglinidae</taxon>
        <taxon>Ridgeia</taxon>
    </lineage>
</organism>
<feature type="binding site" evidence="5">
    <location>
        <position position="113"/>
    </location>
    <ligand>
        <name>Zn(2+)</name>
        <dbReference type="ChEBI" id="CHEBI:29105"/>
        <label>1</label>
    </ligand>
</feature>